<feature type="domain" description="Haemophore haem-binding" evidence="2">
    <location>
        <begin position="40"/>
        <end position="116"/>
    </location>
</feature>
<dbReference type="AlphaFoldDB" id="A0A2U9Q012"/>
<dbReference type="InterPro" id="IPR038378">
    <property type="entry name" value="MHB_sf"/>
</dbReference>
<proteinExistence type="predicted"/>
<protein>
    <recommendedName>
        <fullName evidence="2">Haemophore haem-binding domain-containing protein</fullName>
    </recommendedName>
</protein>
<accession>A0A2U9Q012</accession>
<keyword evidence="1" id="KW-0732">Signal</keyword>
<reference evidence="3 4" key="1">
    <citation type="journal article" date="2013" name="Genome Announc.">
        <title>Draft genome sequence of MKD8, a conjugal recipient Mycobacterium smegmatis strain.</title>
        <authorList>
            <person name="Gray T.A."/>
            <person name="Palumbo M.J."/>
            <person name="Derbyshire K.M."/>
        </authorList>
    </citation>
    <scope>NUCLEOTIDE SEQUENCE [LARGE SCALE GENOMIC DNA]</scope>
    <source>
        <strain evidence="3 4">MKD8</strain>
    </source>
</reference>
<dbReference type="InterPro" id="IPR032407">
    <property type="entry name" value="MHB"/>
</dbReference>
<organism evidence="3 4">
    <name type="scientific">Mycolicibacterium smegmatis (strain MKD8)</name>
    <name type="common">Mycobacterium smegmatis</name>
    <dbReference type="NCBI Taxonomy" id="1214915"/>
    <lineage>
        <taxon>Bacteria</taxon>
        <taxon>Bacillati</taxon>
        <taxon>Actinomycetota</taxon>
        <taxon>Actinomycetes</taxon>
        <taxon>Mycobacteriales</taxon>
        <taxon>Mycobacteriaceae</taxon>
        <taxon>Mycolicibacterium</taxon>
    </lineage>
</organism>
<dbReference type="PROSITE" id="PS51318">
    <property type="entry name" value="TAT"/>
    <property type="match status" value="1"/>
</dbReference>
<gene>
    <name evidence="3" type="ORF">D806_064590</name>
</gene>
<dbReference type="NCBIfam" id="TIGR04529">
    <property type="entry name" value="MTB_hemophore"/>
    <property type="match status" value="1"/>
</dbReference>
<dbReference type="EMBL" id="CP027541">
    <property type="protein sequence ID" value="AWT57392.1"/>
    <property type="molecule type" value="Genomic_DNA"/>
</dbReference>
<dbReference type="GO" id="GO:0020037">
    <property type="term" value="F:heme binding"/>
    <property type="evidence" value="ECO:0007669"/>
    <property type="project" value="InterPro"/>
</dbReference>
<name>A0A2U9Q012_MYCSE</name>
<evidence type="ECO:0000259" key="2">
    <source>
        <dbReference type="Pfam" id="PF16525"/>
    </source>
</evidence>
<evidence type="ECO:0000313" key="3">
    <source>
        <dbReference type="EMBL" id="AWT57392.1"/>
    </source>
</evidence>
<dbReference type="InterPro" id="IPR006311">
    <property type="entry name" value="TAT_signal"/>
</dbReference>
<sequence length="134" mass="13623">MIMKFTGITTRRGLAGICASGLLGGMAAAVIAAPTASAAPDCSASGVANTVSMATGAAKSYLDTHPGANQAVSTALTQPRDQAAATLRGYFTSNPQEYYDLRGILSPIGDTQRTCNVTALSPELSAAYNEFMAG</sequence>
<dbReference type="Proteomes" id="UP000011200">
    <property type="component" value="Chromosome"/>
</dbReference>
<reference evidence="4" key="2">
    <citation type="submission" date="2018-03" db="EMBL/GenBank/DDBJ databases">
        <authorList>
            <person name="Derbyshire K."/>
            <person name="Gray T.A."/>
            <person name="Champion M."/>
        </authorList>
    </citation>
    <scope>NUCLEOTIDE SEQUENCE [LARGE SCALE GENOMIC DNA]</scope>
    <source>
        <strain evidence="4">MKD8</strain>
    </source>
</reference>
<feature type="signal peptide" evidence="1">
    <location>
        <begin position="1"/>
        <end position="38"/>
    </location>
</feature>
<evidence type="ECO:0000313" key="4">
    <source>
        <dbReference type="Proteomes" id="UP000011200"/>
    </source>
</evidence>
<evidence type="ECO:0000256" key="1">
    <source>
        <dbReference type="SAM" id="SignalP"/>
    </source>
</evidence>
<feature type="chain" id="PRO_5016106994" description="Haemophore haem-binding domain-containing protein" evidence="1">
    <location>
        <begin position="39"/>
        <end position="134"/>
    </location>
</feature>
<dbReference type="Gene3D" id="1.20.20.20">
    <property type="entry name" value="Haemophore, haem-binding domain"/>
    <property type="match status" value="1"/>
</dbReference>
<dbReference type="Pfam" id="PF16525">
    <property type="entry name" value="MHB"/>
    <property type="match status" value="1"/>
</dbReference>